<dbReference type="AlphaFoldDB" id="A0A444C2L1"/>
<organism evidence="1">
    <name type="scientific">Ensete ventricosum</name>
    <name type="common">Abyssinian banana</name>
    <name type="synonym">Musa ensete</name>
    <dbReference type="NCBI Taxonomy" id="4639"/>
    <lineage>
        <taxon>Eukaryota</taxon>
        <taxon>Viridiplantae</taxon>
        <taxon>Streptophyta</taxon>
        <taxon>Embryophyta</taxon>
        <taxon>Tracheophyta</taxon>
        <taxon>Spermatophyta</taxon>
        <taxon>Magnoliopsida</taxon>
        <taxon>Liliopsida</taxon>
        <taxon>Zingiberales</taxon>
        <taxon>Musaceae</taxon>
        <taxon>Ensete</taxon>
    </lineage>
</organism>
<proteinExistence type="predicted"/>
<gene>
    <name evidence="1" type="ORF">BHM03_00013162</name>
</gene>
<dbReference type="Proteomes" id="UP000290560">
    <property type="component" value="Unassembled WGS sequence"/>
</dbReference>
<reference evidence="1" key="1">
    <citation type="journal article" date="2018" name="Data Brief">
        <title>Genome sequence data from 17 accessions of Ensete ventricosum, a staple food crop for millions in Ethiopia.</title>
        <authorList>
            <person name="Yemataw Z."/>
            <person name="Muzemil S."/>
            <person name="Ambachew D."/>
            <person name="Tripathi L."/>
            <person name="Tesfaye K."/>
            <person name="Chala A."/>
            <person name="Farbos A."/>
            <person name="O'Neill P."/>
            <person name="Moore K."/>
            <person name="Grant M."/>
            <person name="Studholme D.J."/>
        </authorList>
    </citation>
    <scope>NUCLEOTIDE SEQUENCE [LARGE SCALE GENOMIC DNA]</scope>
    <source>
        <tissue evidence="1">Leaf</tissue>
    </source>
</reference>
<dbReference type="EMBL" id="KV875677">
    <property type="protein sequence ID" value="RZR72392.1"/>
    <property type="molecule type" value="Genomic_DNA"/>
</dbReference>
<name>A0A444C2L1_ENSVE</name>
<protein>
    <submittedName>
        <fullName evidence="1">Uncharacterized protein</fullName>
    </submittedName>
</protein>
<evidence type="ECO:0000313" key="1">
    <source>
        <dbReference type="EMBL" id="RZR72392.1"/>
    </source>
</evidence>
<sequence>MASLKGRQPPAGTAVCSVAPAKGVGCRAPARGYRPWPTLPPAARVAAPWQVGCQRGRAIAACARVAAAT</sequence>
<accession>A0A444C2L1</accession>